<evidence type="ECO:0000259" key="7">
    <source>
        <dbReference type="Pfam" id="PF02544"/>
    </source>
</evidence>
<feature type="transmembrane region" description="Helical" evidence="6">
    <location>
        <begin position="104"/>
        <end position="121"/>
    </location>
</feature>
<dbReference type="Pfam" id="PF02544">
    <property type="entry name" value="Steroid_dh"/>
    <property type="match status" value="1"/>
</dbReference>
<evidence type="ECO:0000313" key="9">
    <source>
        <dbReference type="Proteomes" id="UP000198287"/>
    </source>
</evidence>
<reference evidence="8 9" key="1">
    <citation type="submission" date="2015-12" db="EMBL/GenBank/DDBJ databases">
        <title>The genome of Folsomia candida.</title>
        <authorList>
            <person name="Faddeeva A."/>
            <person name="Derks M.F."/>
            <person name="Anvar Y."/>
            <person name="Smit S."/>
            <person name="Van Straalen N."/>
            <person name="Roelofs D."/>
        </authorList>
    </citation>
    <scope>NUCLEOTIDE SEQUENCE [LARGE SCALE GENOMIC DNA]</scope>
    <source>
        <strain evidence="8 9">VU population</strain>
        <tissue evidence="8">Whole body</tissue>
    </source>
</reference>
<feature type="transmembrane region" description="Helical" evidence="6">
    <location>
        <begin position="27"/>
        <end position="48"/>
    </location>
</feature>
<sequence length="284" mass="32443">MEQTRLLDKTLLSFTYDLLRSKTDQEIVTNFSWVMAGSILITISWNLVGTVAYGKAAVSTSSKEGSKSQNFWEYPISSRFTWRFGFLPTVIVPWVVILFTPTPYLFNVTNLAGLMIYYLHYFNRSVIYPSQISDHATPSPVWFFVSMLTLTTGHTFVQAHHLANVQKPLGVSSLTFVAIGISILGAWLNARHDWILTKLRARGKGYQIPEGSLFEYVSCPNYFGECLEWWGFALVTGGGRPQVMFAIFSTVFLVLRARFTHKWYHAKFGAKYPRERKAIIPFVY</sequence>
<evidence type="ECO:0000256" key="3">
    <source>
        <dbReference type="ARBA" id="ARBA00022692"/>
    </source>
</evidence>
<organism evidence="8 9">
    <name type="scientific">Folsomia candida</name>
    <name type="common">Springtail</name>
    <dbReference type="NCBI Taxonomy" id="158441"/>
    <lineage>
        <taxon>Eukaryota</taxon>
        <taxon>Metazoa</taxon>
        <taxon>Ecdysozoa</taxon>
        <taxon>Arthropoda</taxon>
        <taxon>Hexapoda</taxon>
        <taxon>Collembola</taxon>
        <taxon>Entomobryomorpha</taxon>
        <taxon>Isotomoidea</taxon>
        <taxon>Isotomidae</taxon>
        <taxon>Proisotominae</taxon>
        <taxon>Folsomia</taxon>
    </lineage>
</organism>
<dbReference type="Gene3D" id="1.20.120.1630">
    <property type="match status" value="1"/>
</dbReference>
<dbReference type="EMBL" id="LNIX01000004">
    <property type="protein sequence ID" value="OXA55676.1"/>
    <property type="molecule type" value="Genomic_DNA"/>
</dbReference>
<protein>
    <submittedName>
        <fullName evidence="8">Steroid 5-alpha-reductase DET2</fullName>
    </submittedName>
</protein>
<keyword evidence="3 6" id="KW-0812">Transmembrane</keyword>
<feature type="transmembrane region" description="Helical" evidence="6">
    <location>
        <begin position="141"/>
        <end position="157"/>
    </location>
</feature>
<dbReference type="GO" id="GO:0016627">
    <property type="term" value="F:oxidoreductase activity, acting on the CH-CH group of donors"/>
    <property type="evidence" value="ECO:0007669"/>
    <property type="project" value="InterPro"/>
</dbReference>
<evidence type="ECO:0000256" key="4">
    <source>
        <dbReference type="ARBA" id="ARBA00022989"/>
    </source>
</evidence>
<evidence type="ECO:0000256" key="6">
    <source>
        <dbReference type="SAM" id="Phobius"/>
    </source>
</evidence>
<feature type="transmembrane region" description="Helical" evidence="6">
    <location>
        <begin position="80"/>
        <end position="99"/>
    </location>
</feature>
<gene>
    <name evidence="8" type="ORF">Fcan01_09133</name>
</gene>
<feature type="transmembrane region" description="Helical" evidence="6">
    <location>
        <begin position="229"/>
        <end position="255"/>
    </location>
</feature>
<dbReference type="GO" id="GO:0006629">
    <property type="term" value="P:lipid metabolic process"/>
    <property type="evidence" value="ECO:0007669"/>
    <property type="project" value="InterPro"/>
</dbReference>
<accession>A0A226EG94</accession>
<evidence type="ECO:0000313" key="8">
    <source>
        <dbReference type="EMBL" id="OXA55676.1"/>
    </source>
</evidence>
<comment type="subcellular location">
    <subcellularLocation>
        <location evidence="1">Membrane</location>
        <topology evidence="1">Multi-pass membrane protein</topology>
    </subcellularLocation>
</comment>
<proteinExistence type="inferred from homology"/>
<name>A0A226EG94_FOLCA</name>
<comment type="caution">
    <text evidence="8">The sequence shown here is derived from an EMBL/GenBank/DDBJ whole genome shotgun (WGS) entry which is preliminary data.</text>
</comment>
<keyword evidence="4 6" id="KW-1133">Transmembrane helix</keyword>
<dbReference type="OrthoDB" id="5788137at2759"/>
<dbReference type="PROSITE" id="PS50244">
    <property type="entry name" value="S5A_REDUCTASE"/>
    <property type="match status" value="1"/>
</dbReference>
<dbReference type="PANTHER" id="PTHR10556:SF35">
    <property type="entry name" value="3-OXO-5-ALPHA-STEROID 4-DEHYDROGENASE FAMILY PROTEIN"/>
    <property type="match status" value="1"/>
</dbReference>
<evidence type="ECO:0000256" key="5">
    <source>
        <dbReference type="ARBA" id="ARBA00023136"/>
    </source>
</evidence>
<evidence type="ECO:0000256" key="2">
    <source>
        <dbReference type="ARBA" id="ARBA00007742"/>
    </source>
</evidence>
<keyword evidence="9" id="KW-1185">Reference proteome</keyword>
<keyword evidence="5 6" id="KW-0472">Membrane</keyword>
<dbReference type="GO" id="GO:0016020">
    <property type="term" value="C:membrane"/>
    <property type="evidence" value="ECO:0007669"/>
    <property type="project" value="UniProtKB-SubCell"/>
</dbReference>
<dbReference type="InterPro" id="IPR001104">
    <property type="entry name" value="3-oxo-5_a-steroid_4-DH_C"/>
</dbReference>
<evidence type="ECO:0000256" key="1">
    <source>
        <dbReference type="ARBA" id="ARBA00004141"/>
    </source>
</evidence>
<dbReference type="Proteomes" id="UP000198287">
    <property type="component" value="Unassembled WGS sequence"/>
</dbReference>
<dbReference type="OMA" id="IQNRFAF"/>
<feature type="domain" description="3-oxo-5-alpha-steroid 4-dehydrogenase C-terminal" evidence="7">
    <location>
        <begin position="142"/>
        <end position="284"/>
    </location>
</feature>
<feature type="transmembrane region" description="Helical" evidence="6">
    <location>
        <begin position="169"/>
        <end position="188"/>
    </location>
</feature>
<dbReference type="AlphaFoldDB" id="A0A226EG94"/>
<dbReference type="InterPro" id="IPR039357">
    <property type="entry name" value="SRD5A/TECR"/>
</dbReference>
<comment type="similarity">
    <text evidence="2">Belongs to the steroid 5-alpha reductase family.</text>
</comment>
<dbReference type="PANTHER" id="PTHR10556">
    <property type="entry name" value="3-OXO-5-ALPHA-STEROID 4-DEHYDROGENASE"/>
    <property type="match status" value="1"/>
</dbReference>